<feature type="region of interest" description="Disordered" evidence="1">
    <location>
        <begin position="1"/>
        <end position="76"/>
    </location>
</feature>
<evidence type="ECO:0000313" key="3">
    <source>
        <dbReference type="Proteomes" id="UP001189429"/>
    </source>
</evidence>
<evidence type="ECO:0000313" key="2">
    <source>
        <dbReference type="EMBL" id="CAK0893424.1"/>
    </source>
</evidence>
<organism evidence="2 3">
    <name type="scientific">Prorocentrum cordatum</name>
    <dbReference type="NCBI Taxonomy" id="2364126"/>
    <lineage>
        <taxon>Eukaryota</taxon>
        <taxon>Sar</taxon>
        <taxon>Alveolata</taxon>
        <taxon>Dinophyceae</taxon>
        <taxon>Prorocentrales</taxon>
        <taxon>Prorocentraceae</taxon>
        <taxon>Prorocentrum</taxon>
    </lineage>
</organism>
<reference evidence="2" key="1">
    <citation type="submission" date="2023-10" db="EMBL/GenBank/DDBJ databases">
        <authorList>
            <person name="Chen Y."/>
            <person name="Shah S."/>
            <person name="Dougan E. K."/>
            <person name="Thang M."/>
            <person name="Chan C."/>
        </authorList>
    </citation>
    <scope>NUCLEOTIDE SEQUENCE [LARGE SCALE GENOMIC DNA]</scope>
</reference>
<feature type="compositionally biased region" description="Basic residues" evidence="1">
    <location>
        <begin position="25"/>
        <end position="39"/>
    </location>
</feature>
<dbReference type="Proteomes" id="UP001189429">
    <property type="component" value="Unassembled WGS sequence"/>
</dbReference>
<name>A0ABN9X2B1_9DINO</name>
<gene>
    <name evidence="2" type="ORF">PCOR1329_LOCUS72759</name>
</gene>
<feature type="non-terminal residue" evidence="2">
    <location>
        <position position="1"/>
    </location>
</feature>
<accession>A0ABN9X2B1</accession>
<keyword evidence="3" id="KW-1185">Reference proteome</keyword>
<feature type="compositionally biased region" description="Low complexity" evidence="1">
    <location>
        <begin position="40"/>
        <end position="67"/>
    </location>
</feature>
<protein>
    <submittedName>
        <fullName evidence="2">Uncharacterized protein</fullName>
    </submittedName>
</protein>
<sequence>RPLGPPPAGGLAVGRHGEGGLGAVRPRRRGRRQHPRRGRGPALRAAGGRLPPRLPRAVRAPAGAGPALHRDGHHLQ</sequence>
<proteinExistence type="predicted"/>
<dbReference type="EMBL" id="CAUYUJ010019748">
    <property type="protein sequence ID" value="CAK0893424.1"/>
    <property type="molecule type" value="Genomic_DNA"/>
</dbReference>
<evidence type="ECO:0000256" key="1">
    <source>
        <dbReference type="SAM" id="MobiDB-lite"/>
    </source>
</evidence>
<feature type="non-terminal residue" evidence="2">
    <location>
        <position position="76"/>
    </location>
</feature>
<comment type="caution">
    <text evidence="2">The sequence shown here is derived from an EMBL/GenBank/DDBJ whole genome shotgun (WGS) entry which is preliminary data.</text>
</comment>